<dbReference type="InterPro" id="IPR044587">
    <property type="entry name" value="HSP21-like"/>
</dbReference>
<keyword evidence="1" id="KW-0346">Stress response</keyword>
<dbReference type="PANTHER" id="PTHR46733">
    <property type="entry name" value="26.5 KDA HEAT SHOCK PROTEIN, MITOCHONDRIAL"/>
    <property type="match status" value="1"/>
</dbReference>
<evidence type="ECO:0000259" key="4">
    <source>
        <dbReference type="PROSITE" id="PS01031"/>
    </source>
</evidence>
<dbReference type="SUPFAM" id="SSF49764">
    <property type="entry name" value="HSP20-like chaperones"/>
    <property type="match status" value="1"/>
</dbReference>
<evidence type="ECO:0000256" key="3">
    <source>
        <dbReference type="RuleBase" id="RU003616"/>
    </source>
</evidence>
<name>A0A7X0KK81_9HYPH</name>
<sequence length="172" mass="19462">MSVRDLIPWGGNDGNQLPSVFRDDDRDPFLSLHREVNRLFDDVFRGFDSRLPALGRFSSFDGGGWPNVEVSDGETEIRVTAEVPGLEEKDIEVLLEDGVLTLKGEKKSETEDKDRQFSERFYGRFERRIPLGYEVEDDKVSANFKNGVLTVALPKTERAQAKAKRIAINGKN</sequence>
<dbReference type="RefSeq" id="WP_184698907.1">
    <property type="nucleotide sequence ID" value="NZ_BAABEG010000001.1"/>
</dbReference>
<evidence type="ECO:0000256" key="1">
    <source>
        <dbReference type="ARBA" id="ARBA00023016"/>
    </source>
</evidence>
<accession>A0A7X0KK81</accession>
<comment type="similarity">
    <text evidence="2 3">Belongs to the small heat shock protein (HSP20) family.</text>
</comment>
<dbReference type="PANTHER" id="PTHR46733:SF4">
    <property type="entry name" value="HEAT SHOCK PROTEIN 21, CHLOROPLASTIC"/>
    <property type="match status" value="1"/>
</dbReference>
<organism evidence="5 6">
    <name type="scientific">Aminobacter aganoensis</name>
    <dbReference type="NCBI Taxonomy" id="83264"/>
    <lineage>
        <taxon>Bacteria</taxon>
        <taxon>Pseudomonadati</taxon>
        <taxon>Pseudomonadota</taxon>
        <taxon>Alphaproteobacteria</taxon>
        <taxon>Hyphomicrobiales</taxon>
        <taxon>Phyllobacteriaceae</taxon>
        <taxon>Aminobacter</taxon>
    </lineage>
</organism>
<dbReference type="GO" id="GO:0009408">
    <property type="term" value="P:response to heat"/>
    <property type="evidence" value="ECO:0007669"/>
    <property type="project" value="InterPro"/>
</dbReference>
<evidence type="ECO:0000256" key="2">
    <source>
        <dbReference type="PROSITE-ProRule" id="PRU00285"/>
    </source>
</evidence>
<reference evidence="5 6" key="1">
    <citation type="submission" date="2020-08" db="EMBL/GenBank/DDBJ databases">
        <title>Genomic Encyclopedia of Type Strains, Phase IV (KMG-IV): sequencing the most valuable type-strain genomes for metagenomic binning, comparative biology and taxonomic classification.</title>
        <authorList>
            <person name="Goeker M."/>
        </authorList>
    </citation>
    <scope>NUCLEOTIDE SEQUENCE [LARGE SCALE GENOMIC DNA]</scope>
    <source>
        <strain evidence="5 6">DSM 7051</strain>
    </source>
</reference>
<dbReference type="Proteomes" id="UP000536262">
    <property type="component" value="Unassembled WGS sequence"/>
</dbReference>
<gene>
    <name evidence="5" type="ORF">GGR00_001528</name>
</gene>
<evidence type="ECO:0000313" key="5">
    <source>
        <dbReference type="EMBL" id="MBB6353760.1"/>
    </source>
</evidence>
<proteinExistence type="inferred from homology"/>
<evidence type="ECO:0000313" key="6">
    <source>
        <dbReference type="Proteomes" id="UP000536262"/>
    </source>
</evidence>
<dbReference type="InterPro" id="IPR002068">
    <property type="entry name" value="A-crystallin/Hsp20_dom"/>
</dbReference>
<dbReference type="Pfam" id="PF00011">
    <property type="entry name" value="HSP20"/>
    <property type="match status" value="1"/>
</dbReference>
<feature type="domain" description="SHSP" evidence="4">
    <location>
        <begin position="59"/>
        <end position="171"/>
    </location>
</feature>
<dbReference type="AlphaFoldDB" id="A0A7X0KK81"/>
<dbReference type="PROSITE" id="PS01031">
    <property type="entry name" value="SHSP"/>
    <property type="match status" value="1"/>
</dbReference>
<dbReference type="EMBL" id="JACHOU010000002">
    <property type="protein sequence ID" value="MBB6353760.1"/>
    <property type="molecule type" value="Genomic_DNA"/>
</dbReference>
<protein>
    <submittedName>
        <fullName evidence="5">HSP20 family protein</fullName>
    </submittedName>
</protein>
<keyword evidence="6" id="KW-1185">Reference proteome</keyword>
<dbReference type="InterPro" id="IPR008978">
    <property type="entry name" value="HSP20-like_chaperone"/>
</dbReference>
<dbReference type="Gene3D" id="2.60.40.790">
    <property type="match status" value="1"/>
</dbReference>
<dbReference type="CDD" id="cd06464">
    <property type="entry name" value="ACD_sHsps-like"/>
    <property type="match status" value="1"/>
</dbReference>
<comment type="caution">
    <text evidence="5">The sequence shown here is derived from an EMBL/GenBank/DDBJ whole genome shotgun (WGS) entry which is preliminary data.</text>
</comment>